<evidence type="ECO:0000313" key="9">
    <source>
        <dbReference type="EMBL" id="MBU8822032.1"/>
    </source>
</evidence>
<dbReference type="SUPFAM" id="SSF56784">
    <property type="entry name" value="HAD-like"/>
    <property type="match status" value="1"/>
</dbReference>
<comment type="subcellular location">
    <subcellularLocation>
        <location evidence="1">Cytoplasm</location>
    </subcellularLocation>
</comment>
<dbReference type="RefSeq" id="WP_214394297.1">
    <property type="nucleotide sequence ID" value="NZ_JAHBOL010000019.1"/>
</dbReference>
<reference evidence="9 10" key="1">
    <citation type="submission" date="2021-05" db="EMBL/GenBank/DDBJ databases">
        <title>Draft Genome Sequences of Clinical Respiratory Isolates of Mycobacterium goodii Recovered in Ireland.</title>
        <authorList>
            <person name="Flanagan P.R."/>
            <person name="Mok S."/>
            <person name="Roycroft E."/>
            <person name="Rogers T.R."/>
            <person name="Fitzgibbon M."/>
        </authorList>
    </citation>
    <scope>NUCLEOTIDE SEQUENCE [LARGE SCALE GENOMIC DNA]</scope>
    <source>
        <strain evidence="9 10">14IE55</strain>
    </source>
</reference>
<evidence type="ECO:0000259" key="8">
    <source>
        <dbReference type="Pfam" id="PF00535"/>
    </source>
</evidence>
<dbReference type="Pfam" id="PF13242">
    <property type="entry name" value="Hydrolase_like"/>
    <property type="match status" value="1"/>
</dbReference>
<keyword evidence="5 9" id="KW-0378">Hydrolase</keyword>
<dbReference type="InterPro" id="IPR006549">
    <property type="entry name" value="HAD-SF_hydro_IIIA"/>
</dbReference>
<dbReference type="InterPro" id="IPR004446">
    <property type="entry name" value="Heptose_bisP_phosphatase"/>
</dbReference>
<dbReference type="NCBIfam" id="TIGR01656">
    <property type="entry name" value="Histidinol-ppas"/>
    <property type="match status" value="1"/>
</dbReference>
<keyword evidence="6" id="KW-0119">Carbohydrate metabolism</keyword>
<dbReference type="Pfam" id="PF00535">
    <property type="entry name" value="Glycos_transf_2"/>
    <property type="match status" value="1"/>
</dbReference>
<protein>
    <recommendedName>
        <fullName evidence="7">D,D-heptose 1,7-bisphosphate phosphatase</fullName>
    </recommendedName>
</protein>
<dbReference type="EMBL" id="JAHBOM010000002">
    <property type="protein sequence ID" value="MBU8822032.1"/>
    <property type="molecule type" value="Genomic_DNA"/>
</dbReference>
<keyword evidence="4" id="KW-0479">Metal-binding</keyword>
<evidence type="ECO:0000256" key="1">
    <source>
        <dbReference type="ARBA" id="ARBA00004496"/>
    </source>
</evidence>
<dbReference type="Proteomes" id="UP000696413">
    <property type="component" value="Unassembled WGS sequence"/>
</dbReference>
<feature type="domain" description="Glycosyltransferase 2-like" evidence="8">
    <location>
        <begin position="12"/>
        <end position="139"/>
    </location>
</feature>
<evidence type="ECO:0000256" key="6">
    <source>
        <dbReference type="ARBA" id="ARBA00023277"/>
    </source>
</evidence>
<evidence type="ECO:0000256" key="5">
    <source>
        <dbReference type="ARBA" id="ARBA00022801"/>
    </source>
</evidence>
<comment type="similarity">
    <text evidence="2">Belongs to the GmhB family.</text>
</comment>
<dbReference type="InterPro" id="IPR036412">
    <property type="entry name" value="HAD-like_sf"/>
</dbReference>
<keyword evidence="3" id="KW-0963">Cytoplasm</keyword>
<proteinExistence type="inferred from homology"/>
<dbReference type="Gene3D" id="3.40.50.1000">
    <property type="entry name" value="HAD superfamily/HAD-like"/>
    <property type="match status" value="1"/>
</dbReference>
<comment type="caution">
    <text evidence="9">The sequence shown here is derived from an EMBL/GenBank/DDBJ whole genome shotgun (WGS) entry which is preliminary data.</text>
</comment>
<organism evidence="9 10">
    <name type="scientific">Mycolicibacterium goodii</name>
    <name type="common">Mycobacterium goodii</name>
    <dbReference type="NCBI Taxonomy" id="134601"/>
    <lineage>
        <taxon>Bacteria</taxon>
        <taxon>Bacillati</taxon>
        <taxon>Actinomycetota</taxon>
        <taxon>Actinomycetes</taxon>
        <taxon>Mycobacteriales</taxon>
        <taxon>Mycobacteriaceae</taxon>
        <taxon>Mycolicibacterium</taxon>
    </lineage>
</organism>
<dbReference type="InterPro" id="IPR006543">
    <property type="entry name" value="Histidinol-phos"/>
</dbReference>
<dbReference type="Gene3D" id="3.90.550.10">
    <property type="entry name" value="Spore Coat Polysaccharide Biosynthesis Protein SpsA, Chain A"/>
    <property type="match status" value="1"/>
</dbReference>
<evidence type="ECO:0000256" key="7">
    <source>
        <dbReference type="ARBA" id="ARBA00031828"/>
    </source>
</evidence>
<evidence type="ECO:0000256" key="2">
    <source>
        <dbReference type="ARBA" id="ARBA00005628"/>
    </source>
</evidence>
<evidence type="ECO:0000256" key="3">
    <source>
        <dbReference type="ARBA" id="ARBA00022490"/>
    </source>
</evidence>
<dbReference type="SUPFAM" id="SSF53448">
    <property type="entry name" value="Nucleotide-diphospho-sugar transferases"/>
    <property type="match status" value="1"/>
</dbReference>
<evidence type="ECO:0000313" key="10">
    <source>
        <dbReference type="Proteomes" id="UP000696413"/>
    </source>
</evidence>
<dbReference type="GO" id="GO:0016787">
    <property type="term" value="F:hydrolase activity"/>
    <property type="evidence" value="ECO:0007669"/>
    <property type="project" value="UniProtKB-KW"/>
</dbReference>
<dbReference type="InterPro" id="IPR023214">
    <property type="entry name" value="HAD_sf"/>
</dbReference>
<dbReference type="PANTHER" id="PTHR42891">
    <property type="entry name" value="D-GLYCERO-BETA-D-MANNO-HEPTOSE-1,7-BISPHOSPHATE 7-PHOSPHATASE"/>
    <property type="match status" value="1"/>
</dbReference>
<evidence type="ECO:0000256" key="4">
    <source>
        <dbReference type="ARBA" id="ARBA00022723"/>
    </source>
</evidence>
<dbReference type="InterPro" id="IPR001173">
    <property type="entry name" value="Glyco_trans_2-like"/>
</dbReference>
<name>A0ABS6HH95_MYCGD</name>
<gene>
    <name evidence="9" type="ORF">KL859_03985</name>
</gene>
<accession>A0ABS6HH95</accession>
<keyword evidence="10" id="KW-1185">Reference proteome</keyword>
<dbReference type="NCBIfam" id="TIGR01662">
    <property type="entry name" value="HAD-SF-IIIA"/>
    <property type="match status" value="1"/>
</dbReference>
<sequence length="503" mass="54459">MSAADPARDFAVVIPTIGRPTLQRLLAALEKDLAKSPGARPQSVIVVDDRAKADPPLLITSSLPVTVVRSGGRGPAAARNAGWRRTTARWICFLDDDVRPDPGWAAALAEDLAAAESTGAVGSQAIIGVPVRPGRRVSDDERRTQRLETAQWITADMAYRRSALVEVGGFDERFPRAYREDSDLGLRITLSGKKIVQGARRSTHPVAQARWTSSVRAQIGNRDDALLRRKYGKRWRPAIGEGRGRLPAHIATTVAACVALAAPDRRVARWGRIAWCALTADFALRRFLSGRRTIGEAVRMLSTSVLIPPVAVYHRLRGEWDFRAAHRDPPLAVLLDRDDTIIEDVPYLNDPGGVRPVTGADEALNRLRDRGILLAVVTNQSGVAKGLIGSDQLTQVNARVDELLGPFDSWQICVHDADDGCGCRKPQPGMVLAAAEALGVRPDRCVLIGDTGGDVQAALAARARAVLVPTEKTLPQEVSHARERARVASTLTEAVSMVLEEAR</sequence>
<dbReference type="InterPro" id="IPR029044">
    <property type="entry name" value="Nucleotide-diphossugar_trans"/>
</dbReference>
<dbReference type="PANTHER" id="PTHR42891:SF1">
    <property type="entry name" value="D-GLYCERO-BETA-D-MANNO-HEPTOSE-1,7-BISPHOSPHATE 7-PHOSPHATASE"/>
    <property type="match status" value="1"/>
</dbReference>